<feature type="compositionally biased region" description="Low complexity" evidence="1">
    <location>
        <begin position="296"/>
        <end position="307"/>
    </location>
</feature>
<keyword evidence="4" id="KW-1185">Reference proteome</keyword>
<dbReference type="Pfam" id="PF13952">
    <property type="entry name" value="DUF4216"/>
    <property type="match status" value="1"/>
</dbReference>
<name>A0A803MV67_CHEQI</name>
<dbReference type="Gramene" id="AUR62035794-RA">
    <property type="protein sequence ID" value="AUR62035794-RA:cds"/>
    <property type="gene ID" value="AUR62035794"/>
</dbReference>
<accession>A0A803MV67</accession>
<reference evidence="3" key="2">
    <citation type="submission" date="2021-03" db="UniProtKB">
        <authorList>
            <consortium name="EnsemblPlants"/>
        </authorList>
    </citation>
    <scope>IDENTIFICATION</scope>
</reference>
<protein>
    <recommendedName>
        <fullName evidence="2">DUF4216 domain-containing protein</fullName>
    </recommendedName>
</protein>
<evidence type="ECO:0000313" key="3">
    <source>
        <dbReference type="EnsemblPlants" id="AUR62035794-RA:cds"/>
    </source>
</evidence>
<sequence length="307" mass="34722">MRRHLIQYGIDPGYNPWTYLSFDDFGEVNIDDPLISDEIASLVRDDATNATSHEQIPTPENAQSADDMPVWQLHKDGDERATKEILSWSRGPTKSARSYQGDGRGIKRDKDGTISVSTTRRLQTNEPFVLASQVGQVYYVSSHNEPQWQVVIKTFPRNFYYFPIEDIDDIDEDGDENVEGVDVEVVSIAVDDDGNLDDEAAAKLLKFQQLHEKEIQKKGFDNLSVPQALLKCLYLVLATLGAIKSNVQHLQNREAELLEALKRHEWGGPQQEDDNHASDDDGRGNGYNEQSENEQQDVQPPQQPQLK</sequence>
<dbReference type="Proteomes" id="UP000596660">
    <property type="component" value="Unplaced"/>
</dbReference>
<feature type="compositionally biased region" description="Basic and acidic residues" evidence="1">
    <location>
        <begin position="273"/>
        <end position="283"/>
    </location>
</feature>
<feature type="region of interest" description="Disordered" evidence="1">
    <location>
        <begin position="91"/>
        <end position="111"/>
    </location>
</feature>
<dbReference type="EnsemblPlants" id="AUR62035794-RA">
    <property type="protein sequence ID" value="AUR62035794-RA:cds"/>
    <property type="gene ID" value="AUR62035794"/>
</dbReference>
<evidence type="ECO:0000259" key="2">
    <source>
        <dbReference type="Pfam" id="PF13952"/>
    </source>
</evidence>
<dbReference type="PANTHER" id="PTHR48258">
    <property type="entry name" value="DUF4218 DOMAIN-CONTAINING PROTEIN-RELATED"/>
    <property type="match status" value="1"/>
</dbReference>
<evidence type="ECO:0000313" key="4">
    <source>
        <dbReference type="Proteomes" id="UP000596660"/>
    </source>
</evidence>
<evidence type="ECO:0000256" key="1">
    <source>
        <dbReference type="SAM" id="MobiDB-lite"/>
    </source>
</evidence>
<proteinExistence type="predicted"/>
<feature type="domain" description="DUF4216" evidence="2">
    <location>
        <begin position="103"/>
        <end position="151"/>
    </location>
</feature>
<reference evidence="3" key="1">
    <citation type="journal article" date="2017" name="Nature">
        <title>The genome of Chenopodium quinoa.</title>
        <authorList>
            <person name="Jarvis D.E."/>
            <person name="Ho Y.S."/>
            <person name="Lightfoot D.J."/>
            <person name="Schmoeckel S.M."/>
            <person name="Li B."/>
            <person name="Borm T.J.A."/>
            <person name="Ohyanagi H."/>
            <person name="Mineta K."/>
            <person name="Michell C.T."/>
            <person name="Saber N."/>
            <person name="Kharbatia N.M."/>
            <person name="Rupper R.R."/>
            <person name="Sharp A.R."/>
            <person name="Dally N."/>
            <person name="Boughton B.A."/>
            <person name="Woo Y.H."/>
            <person name="Gao G."/>
            <person name="Schijlen E.G.W.M."/>
            <person name="Guo X."/>
            <person name="Momin A.A."/>
            <person name="Negrao S."/>
            <person name="Al-Babili S."/>
            <person name="Gehring C."/>
            <person name="Roessner U."/>
            <person name="Jung C."/>
            <person name="Murphy K."/>
            <person name="Arold S.T."/>
            <person name="Gojobori T."/>
            <person name="van der Linden C.G."/>
            <person name="van Loo E.N."/>
            <person name="Jellen E.N."/>
            <person name="Maughan P.J."/>
            <person name="Tester M."/>
        </authorList>
    </citation>
    <scope>NUCLEOTIDE SEQUENCE [LARGE SCALE GENOMIC DNA]</scope>
    <source>
        <strain evidence="3">cv. PI 614886</strain>
    </source>
</reference>
<feature type="region of interest" description="Disordered" evidence="1">
    <location>
        <begin position="265"/>
        <end position="307"/>
    </location>
</feature>
<dbReference type="AlphaFoldDB" id="A0A803MV67"/>
<dbReference type="InterPro" id="IPR025312">
    <property type="entry name" value="DUF4216"/>
</dbReference>
<organism evidence="3 4">
    <name type="scientific">Chenopodium quinoa</name>
    <name type="common">Quinoa</name>
    <dbReference type="NCBI Taxonomy" id="63459"/>
    <lineage>
        <taxon>Eukaryota</taxon>
        <taxon>Viridiplantae</taxon>
        <taxon>Streptophyta</taxon>
        <taxon>Embryophyta</taxon>
        <taxon>Tracheophyta</taxon>
        <taxon>Spermatophyta</taxon>
        <taxon>Magnoliopsida</taxon>
        <taxon>eudicotyledons</taxon>
        <taxon>Gunneridae</taxon>
        <taxon>Pentapetalae</taxon>
        <taxon>Caryophyllales</taxon>
        <taxon>Chenopodiaceae</taxon>
        <taxon>Chenopodioideae</taxon>
        <taxon>Atripliceae</taxon>
        <taxon>Chenopodium</taxon>
    </lineage>
</organism>
<dbReference type="PANTHER" id="PTHR48258:SF3">
    <property type="entry name" value="FK506-BINDING PROTEIN 4-LIKE ISOFORM X1"/>
    <property type="match status" value="1"/>
</dbReference>